<sequence>MTREALKVGKSLSNAIAVHKKYTVQSTGIWERIRRLLAVDPTRSTGIPLNPQYRWPTPGSLPPESYDDPVTVPAGDIADNPYWKRDARRNYPKLSVVNQADVVGLLSVGSKAAPKEDVLQIGEAGQKQLVSVKQEGEERGLAALFEKDKKGVQGILGPNGLPPLPANLNPQPKYKLGTEHGYPEKCHISLADTGVPARELD</sequence>
<protein>
    <submittedName>
        <fullName evidence="1">NADH-ubiquinone oxidoreductase 21.3 kDa subunit</fullName>
    </submittedName>
</protein>
<dbReference type="CDD" id="cd22849">
    <property type="entry name" value="NuzM"/>
    <property type="match status" value="1"/>
</dbReference>
<dbReference type="HOGENOM" id="CLU_081626_1_0_1"/>
<dbReference type="AlphaFoldDB" id="V5G0G5"/>
<keyword evidence="2" id="KW-1185">Reference proteome</keyword>
<dbReference type="PANTHER" id="PTHR37325">
    <property type="entry name" value="OXIDOREDUCTASE 21 KDA SUBUNIT, PUTATIVE (AFU_ORTHOLOGUE AFUA_4G05910)-RELATED"/>
    <property type="match status" value="1"/>
</dbReference>
<comment type="caution">
    <text evidence="1">The sequence shown here is derived from an EMBL/GenBank/DDBJ whole genome shotgun (WGS) entry which is preliminary data.</text>
</comment>
<keyword evidence="1" id="KW-0830">Ubiquinone</keyword>
<organism evidence="1 2">
    <name type="scientific">Byssochlamys spectabilis (strain No. 5 / NBRC 109023)</name>
    <name type="common">Paecilomyces variotii</name>
    <dbReference type="NCBI Taxonomy" id="1356009"/>
    <lineage>
        <taxon>Eukaryota</taxon>
        <taxon>Fungi</taxon>
        <taxon>Dikarya</taxon>
        <taxon>Ascomycota</taxon>
        <taxon>Pezizomycotina</taxon>
        <taxon>Eurotiomycetes</taxon>
        <taxon>Eurotiomycetidae</taxon>
        <taxon>Eurotiales</taxon>
        <taxon>Thermoascaceae</taxon>
        <taxon>Paecilomyces</taxon>
    </lineage>
</organism>
<reference evidence="2" key="1">
    <citation type="journal article" date="2014" name="Genome Announc.">
        <title>Draft genome sequence of the formaldehyde-resistant fungus Byssochlamys spectabilis No. 5 (anamorph Paecilomyces variotii No. 5) (NBRC109023).</title>
        <authorList>
            <person name="Oka T."/>
            <person name="Ekino K."/>
            <person name="Fukuda K."/>
            <person name="Nomura Y."/>
        </authorList>
    </citation>
    <scope>NUCLEOTIDE SEQUENCE [LARGE SCALE GENOMIC DNA]</scope>
    <source>
        <strain evidence="2">No. 5 / NBRC 109023</strain>
    </source>
</reference>
<accession>V5G0G5</accession>
<name>V5G0G5_BYSSN</name>
<dbReference type="PANTHER" id="PTHR37325:SF1">
    <property type="entry name" value="OXIDOREDUCTASE 21 KDA SUBUNIT, PUTATIVE (AFU_ORTHOLOGUE AFUA_4G05910)-RELATED"/>
    <property type="match status" value="1"/>
</dbReference>
<dbReference type="InterPro" id="IPR016813">
    <property type="entry name" value="NADH_Ub_cplx-1_21kDa"/>
</dbReference>
<dbReference type="InParanoid" id="V5G0G5"/>
<dbReference type="eggNOG" id="ENOG502S2AU">
    <property type="taxonomic scope" value="Eukaryota"/>
</dbReference>
<evidence type="ECO:0000313" key="2">
    <source>
        <dbReference type="Proteomes" id="UP000018001"/>
    </source>
</evidence>
<dbReference type="OrthoDB" id="2093493at2759"/>
<gene>
    <name evidence="1" type="ORF">PVAR5_4104</name>
</gene>
<dbReference type="PIRSF" id="PIRSF022976">
    <property type="entry name" value="NADH_Oxi_21kDa"/>
    <property type="match status" value="1"/>
</dbReference>
<dbReference type="Proteomes" id="UP000018001">
    <property type="component" value="Unassembled WGS sequence"/>
</dbReference>
<evidence type="ECO:0000313" key="1">
    <source>
        <dbReference type="EMBL" id="GAD95461.1"/>
    </source>
</evidence>
<dbReference type="EMBL" id="BAUL01000131">
    <property type="protein sequence ID" value="GAD95461.1"/>
    <property type="molecule type" value="Genomic_DNA"/>
</dbReference>
<proteinExistence type="predicted"/>